<protein>
    <recommendedName>
        <fullName evidence="4">Tat pathway signal sequence domain protein</fullName>
    </recommendedName>
</protein>
<sequence>MSNIFISSTTSSAVFFDSPKMAFYFALLNVSAKRDDRTNTSTSHRHKRRRHSIASVESPVLDYRLLPRPQVVRNELYRDDQPTNARNDGSKQDRVDHSRLNADPNRSASTSRSHNDFIHSQEHDSKHSSRGGSARHQKEHKTSQNKATKKADGGHGHSHPTKKNKQKNETNRVLETRERPSRLYDRTALEREFCEMQVASSSRKDHQERENARKIMNGSAEHSAAKTMDETIRPATAPRGDYRWRGKRPIVVKRRVSPQESSTTSDSRRSSNQSNRSPQRQDSLVTKYVLASSNSSCRTGEAAHTAQSPALSLPVATIHKLSNISMPSKLNDIPRTGTLKKVTFENDLSEYVVSSDFLGDRRVLVRRGSGSAIHRRSITEQLSPSSITTTALRPFAQGTAALAGVAYGAALWAPFSGEREEAPDRQNVTNNAIEETSKRGCVGGLLRRRSTSDRHVVLGFRNEGFRLTNDVTPQAEFARTASGATLVPFAG</sequence>
<reference evidence="2 3" key="1">
    <citation type="submission" date="2023-08" db="EMBL/GenBank/DDBJ databases">
        <title>A Necator americanus chromosomal reference genome.</title>
        <authorList>
            <person name="Ilik V."/>
            <person name="Petrzelkova K.J."/>
            <person name="Pardy F."/>
            <person name="Fuh T."/>
            <person name="Niatou-Singa F.S."/>
            <person name="Gouil Q."/>
            <person name="Baker L."/>
            <person name="Ritchie M.E."/>
            <person name="Jex A.R."/>
            <person name="Gazzola D."/>
            <person name="Li H."/>
            <person name="Toshio Fujiwara R."/>
            <person name="Zhan B."/>
            <person name="Aroian R.V."/>
            <person name="Pafco B."/>
            <person name="Schwarz E.M."/>
        </authorList>
    </citation>
    <scope>NUCLEOTIDE SEQUENCE [LARGE SCALE GENOMIC DNA]</scope>
    <source>
        <strain evidence="2 3">Aroian</strain>
        <tissue evidence="2">Whole animal</tissue>
    </source>
</reference>
<feature type="compositionally biased region" description="Basic and acidic residues" evidence="1">
    <location>
        <begin position="223"/>
        <end position="232"/>
    </location>
</feature>
<gene>
    <name evidence="2" type="primary">Necator_chrII.g5648</name>
    <name evidence="2" type="ORF">RB195_017855</name>
</gene>
<dbReference type="EMBL" id="JAVFWL010000002">
    <property type="protein sequence ID" value="KAK6734327.1"/>
    <property type="molecule type" value="Genomic_DNA"/>
</dbReference>
<accession>A0ABR1C729</accession>
<feature type="compositionally biased region" description="Basic and acidic residues" evidence="1">
    <location>
        <begin position="88"/>
        <end position="100"/>
    </location>
</feature>
<evidence type="ECO:0000256" key="1">
    <source>
        <dbReference type="SAM" id="MobiDB-lite"/>
    </source>
</evidence>
<evidence type="ECO:0000313" key="2">
    <source>
        <dbReference type="EMBL" id="KAK6734327.1"/>
    </source>
</evidence>
<evidence type="ECO:0008006" key="4">
    <source>
        <dbReference type="Google" id="ProtNLM"/>
    </source>
</evidence>
<feature type="compositionally biased region" description="Basic residues" evidence="1">
    <location>
        <begin position="245"/>
        <end position="256"/>
    </location>
</feature>
<feature type="compositionally biased region" description="Basic and acidic residues" evidence="1">
    <location>
        <begin position="166"/>
        <end position="184"/>
    </location>
</feature>
<organism evidence="2 3">
    <name type="scientific">Necator americanus</name>
    <name type="common">Human hookworm</name>
    <dbReference type="NCBI Taxonomy" id="51031"/>
    <lineage>
        <taxon>Eukaryota</taxon>
        <taxon>Metazoa</taxon>
        <taxon>Ecdysozoa</taxon>
        <taxon>Nematoda</taxon>
        <taxon>Chromadorea</taxon>
        <taxon>Rhabditida</taxon>
        <taxon>Rhabditina</taxon>
        <taxon>Rhabditomorpha</taxon>
        <taxon>Strongyloidea</taxon>
        <taxon>Ancylostomatidae</taxon>
        <taxon>Bunostominae</taxon>
        <taxon>Necator</taxon>
    </lineage>
</organism>
<comment type="caution">
    <text evidence="2">The sequence shown here is derived from an EMBL/GenBank/DDBJ whole genome shotgun (WGS) entry which is preliminary data.</text>
</comment>
<evidence type="ECO:0000313" key="3">
    <source>
        <dbReference type="Proteomes" id="UP001303046"/>
    </source>
</evidence>
<feature type="compositionally biased region" description="Basic residues" evidence="1">
    <location>
        <begin position="43"/>
        <end position="52"/>
    </location>
</feature>
<proteinExistence type="predicted"/>
<dbReference type="Proteomes" id="UP001303046">
    <property type="component" value="Unassembled WGS sequence"/>
</dbReference>
<feature type="compositionally biased region" description="Basic residues" evidence="1">
    <location>
        <begin position="156"/>
        <end position="165"/>
    </location>
</feature>
<feature type="compositionally biased region" description="Basic and acidic residues" evidence="1">
    <location>
        <begin position="113"/>
        <end position="127"/>
    </location>
</feature>
<feature type="compositionally biased region" description="Low complexity" evidence="1">
    <location>
        <begin position="261"/>
        <end position="283"/>
    </location>
</feature>
<feature type="region of interest" description="Disordered" evidence="1">
    <location>
        <begin position="216"/>
        <end position="284"/>
    </location>
</feature>
<feature type="region of interest" description="Disordered" evidence="1">
    <location>
        <begin position="34"/>
        <end position="55"/>
    </location>
</feature>
<feature type="region of interest" description="Disordered" evidence="1">
    <location>
        <begin position="72"/>
        <end position="184"/>
    </location>
</feature>
<name>A0ABR1C729_NECAM</name>
<keyword evidence="3" id="KW-1185">Reference proteome</keyword>